<protein>
    <submittedName>
        <fullName evidence="1">Uncharacterized protein</fullName>
    </submittedName>
</protein>
<evidence type="ECO:0000313" key="1">
    <source>
        <dbReference type="EMBL" id="CAJ2653741.1"/>
    </source>
</evidence>
<reference evidence="1" key="1">
    <citation type="submission" date="2023-10" db="EMBL/GenBank/DDBJ databases">
        <authorList>
            <person name="Rodriguez Cubillos JULIANA M."/>
            <person name="De Vega J."/>
        </authorList>
    </citation>
    <scope>NUCLEOTIDE SEQUENCE</scope>
</reference>
<comment type="caution">
    <text evidence="1">The sequence shown here is derived from an EMBL/GenBank/DDBJ whole genome shotgun (WGS) entry which is preliminary data.</text>
</comment>
<name>A0ACB0K8Z8_TRIPR</name>
<proteinExistence type="predicted"/>
<gene>
    <name evidence="1" type="ORF">MILVUS5_LOCUS21018</name>
</gene>
<dbReference type="Proteomes" id="UP001177021">
    <property type="component" value="Unassembled WGS sequence"/>
</dbReference>
<evidence type="ECO:0000313" key="2">
    <source>
        <dbReference type="Proteomes" id="UP001177021"/>
    </source>
</evidence>
<sequence>MMRIQRNFLWGGSAEDKKMCWVKWAQVCLPKEKGGLGVRDLDMFNLALLSKWKWRCIDEKHALWYDLLQFRYGPLSIKILSREAVITGPKDSLWWRDVVGVGGKDEDCWFPSQVSSKVGNGKAISFWKEKWFGATPLRDLFPSLFAKELHKDCVVSDIIQLDNFELNWTRDWLTSLTHAESVEKAELEHLLFGLVLQSDIADRWRWNTDVTVAEDCNHLFFNCNKVTELWRQVCLWLGCDYNLQEVGCKHFLSFGLIIKSKKGKKVRHLIWLATTWCLWRTRNNILFRGDKADFSALLDQIRFISWLWFSGRAGRKAGYSYSNWCINPLCCLQSF</sequence>
<keyword evidence="2" id="KW-1185">Reference proteome</keyword>
<dbReference type="EMBL" id="CASHSV030000206">
    <property type="protein sequence ID" value="CAJ2653741.1"/>
    <property type="molecule type" value="Genomic_DNA"/>
</dbReference>
<organism evidence="1 2">
    <name type="scientific">Trifolium pratense</name>
    <name type="common">Red clover</name>
    <dbReference type="NCBI Taxonomy" id="57577"/>
    <lineage>
        <taxon>Eukaryota</taxon>
        <taxon>Viridiplantae</taxon>
        <taxon>Streptophyta</taxon>
        <taxon>Embryophyta</taxon>
        <taxon>Tracheophyta</taxon>
        <taxon>Spermatophyta</taxon>
        <taxon>Magnoliopsida</taxon>
        <taxon>eudicotyledons</taxon>
        <taxon>Gunneridae</taxon>
        <taxon>Pentapetalae</taxon>
        <taxon>rosids</taxon>
        <taxon>fabids</taxon>
        <taxon>Fabales</taxon>
        <taxon>Fabaceae</taxon>
        <taxon>Papilionoideae</taxon>
        <taxon>50 kb inversion clade</taxon>
        <taxon>NPAAA clade</taxon>
        <taxon>Hologalegina</taxon>
        <taxon>IRL clade</taxon>
        <taxon>Trifolieae</taxon>
        <taxon>Trifolium</taxon>
    </lineage>
</organism>
<accession>A0ACB0K8Z8</accession>